<sequence length="337" mass="36030">MIQSMAQRGVLRRAAIAMSVASRNGQATARGTLDVDGGIVQLATPRDGVVRDVLVVEGQSVRRDDALAVIDDRAAAIQATIAAAQLAERKASVTAQKGRAASARRERDRVAPLSKVGAVSQKRFNDAQDDLVAQDAELAQREAAAATGEGQLRLAIFEKNVRTIRAPKDGMIVRRLVQVGEGVSRAGRPRSVRNAAARTPSNAQAEANKEKECESRAYAGTVWAVRFAHERGRHHNLLSSRMREADHRMDATNAQTARQIAPPPRGPAMVRGTASARHIAQVSHRFAKRQAHAAAAGRWVVAFLDGINRVIGEPGRAAPYANIAVSQNRARDGAGGP</sequence>
<dbReference type="PANTHER" id="PTHR30469">
    <property type="entry name" value="MULTIDRUG RESISTANCE PROTEIN MDTA"/>
    <property type="match status" value="1"/>
</dbReference>
<protein>
    <submittedName>
        <fullName evidence="3">HlyD family efflux transporter periplasmic adaptor subunit</fullName>
    </submittedName>
</protein>
<evidence type="ECO:0000259" key="2">
    <source>
        <dbReference type="Pfam" id="PF25917"/>
    </source>
</evidence>
<comment type="caution">
    <text evidence="3">The sequence shown here is derived from an EMBL/GenBank/DDBJ whole genome shotgun (WGS) entry which is preliminary data.</text>
</comment>
<dbReference type="Proteomes" id="UP000316781">
    <property type="component" value="Unassembled WGS sequence"/>
</dbReference>
<organism evidence="3 4">
    <name type="scientific">Methylosinus sporium</name>
    <dbReference type="NCBI Taxonomy" id="428"/>
    <lineage>
        <taxon>Bacteria</taxon>
        <taxon>Pseudomonadati</taxon>
        <taxon>Pseudomonadota</taxon>
        <taxon>Alphaproteobacteria</taxon>
        <taxon>Hyphomicrobiales</taxon>
        <taxon>Methylocystaceae</taxon>
        <taxon>Methylosinus</taxon>
    </lineage>
</organism>
<evidence type="ECO:0000313" key="3">
    <source>
        <dbReference type="EMBL" id="TRL36327.1"/>
    </source>
</evidence>
<dbReference type="EMBL" id="VJMF01000022">
    <property type="protein sequence ID" value="TRL36327.1"/>
    <property type="molecule type" value="Genomic_DNA"/>
</dbReference>
<accession>A0A549T362</accession>
<dbReference type="AlphaFoldDB" id="A0A549T362"/>
<dbReference type="Pfam" id="PF25917">
    <property type="entry name" value="BSH_RND"/>
    <property type="match status" value="1"/>
</dbReference>
<gene>
    <name evidence="3" type="ORF">FM996_05230</name>
</gene>
<dbReference type="PANTHER" id="PTHR30469:SF15">
    <property type="entry name" value="HLYD FAMILY OF SECRETION PROTEINS"/>
    <property type="match status" value="1"/>
</dbReference>
<evidence type="ECO:0000256" key="1">
    <source>
        <dbReference type="SAM" id="MobiDB-lite"/>
    </source>
</evidence>
<proteinExistence type="predicted"/>
<dbReference type="SUPFAM" id="SSF111369">
    <property type="entry name" value="HlyD-like secretion proteins"/>
    <property type="match status" value="1"/>
</dbReference>
<dbReference type="GO" id="GO:1990281">
    <property type="term" value="C:efflux pump complex"/>
    <property type="evidence" value="ECO:0007669"/>
    <property type="project" value="TreeGrafter"/>
</dbReference>
<dbReference type="Gene3D" id="2.40.50.100">
    <property type="match status" value="1"/>
</dbReference>
<feature type="region of interest" description="Disordered" evidence="1">
    <location>
        <begin position="187"/>
        <end position="209"/>
    </location>
</feature>
<name>A0A549T362_METSR</name>
<dbReference type="GO" id="GO:0015562">
    <property type="term" value="F:efflux transmembrane transporter activity"/>
    <property type="evidence" value="ECO:0007669"/>
    <property type="project" value="TreeGrafter"/>
</dbReference>
<feature type="domain" description="Multidrug resistance protein MdtA-like barrel-sandwich hybrid" evidence="2">
    <location>
        <begin position="47"/>
        <end position="186"/>
    </location>
</feature>
<evidence type="ECO:0000313" key="4">
    <source>
        <dbReference type="Proteomes" id="UP000316781"/>
    </source>
</evidence>
<dbReference type="InterPro" id="IPR058625">
    <property type="entry name" value="MdtA-like_BSH"/>
</dbReference>
<reference evidence="3 4" key="1">
    <citation type="submission" date="2019-07" db="EMBL/GenBank/DDBJ databases">
        <title>Ln-dependent methylotrophs.</title>
        <authorList>
            <person name="Tani A."/>
        </authorList>
    </citation>
    <scope>NUCLEOTIDE SEQUENCE [LARGE SCALE GENOMIC DNA]</scope>
    <source>
        <strain evidence="3 4">SM89A</strain>
    </source>
</reference>
<dbReference type="Gene3D" id="1.10.287.470">
    <property type="entry name" value="Helix hairpin bin"/>
    <property type="match status" value="1"/>
</dbReference>